<keyword evidence="2" id="KW-0229">DNA integration</keyword>
<evidence type="ECO:0000313" key="5">
    <source>
        <dbReference type="EMBL" id="MBB5345219.1"/>
    </source>
</evidence>
<protein>
    <recommendedName>
        <fullName evidence="4">Integrase DNA-binding domain-containing protein</fullName>
    </recommendedName>
</protein>
<feature type="coiled-coil region" evidence="3">
    <location>
        <begin position="82"/>
        <end position="109"/>
    </location>
</feature>
<dbReference type="Gene3D" id="3.30.160.390">
    <property type="entry name" value="Integrase, DNA-binding domain"/>
    <property type="match status" value="1"/>
</dbReference>
<dbReference type="Pfam" id="PF13356">
    <property type="entry name" value="Arm-DNA-bind_3"/>
    <property type="match status" value="1"/>
</dbReference>
<evidence type="ECO:0000256" key="2">
    <source>
        <dbReference type="ARBA" id="ARBA00022908"/>
    </source>
</evidence>
<proteinExistence type="inferred from homology"/>
<dbReference type="InterPro" id="IPR038488">
    <property type="entry name" value="Integrase_DNA-bd_sf"/>
</dbReference>
<evidence type="ECO:0000256" key="3">
    <source>
        <dbReference type="SAM" id="Coils"/>
    </source>
</evidence>
<evidence type="ECO:0000259" key="4">
    <source>
        <dbReference type="Pfam" id="PF13356"/>
    </source>
</evidence>
<dbReference type="InterPro" id="IPR050808">
    <property type="entry name" value="Phage_Integrase"/>
</dbReference>
<dbReference type="AlphaFoldDB" id="A0A7W8J9P4"/>
<sequence length="117" mass="13528">MALTIEEIENAKPKDKKYKLADGGGLCLLIQPWGGKFWLWRYRFDGTEKNMTFGEYPLIGPKDARELHFAAKKLLASGINPMAERKAEAEAKQQEVKVLQREADNSFEKVARKWWAW</sequence>
<accession>A0A7W8J9P4</accession>
<organism evidence="5 6">
    <name type="scientific">Tunturiibacter lichenicola</name>
    <dbReference type="NCBI Taxonomy" id="2051959"/>
    <lineage>
        <taxon>Bacteria</taxon>
        <taxon>Pseudomonadati</taxon>
        <taxon>Acidobacteriota</taxon>
        <taxon>Terriglobia</taxon>
        <taxon>Terriglobales</taxon>
        <taxon>Acidobacteriaceae</taxon>
        <taxon>Tunturiibacter</taxon>
    </lineage>
</organism>
<dbReference type="Proteomes" id="UP000569092">
    <property type="component" value="Unassembled WGS sequence"/>
</dbReference>
<reference evidence="5 6" key="1">
    <citation type="submission" date="2020-08" db="EMBL/GenBank/DDBJ databases">
        <title>Genomic Encyclopedia of Type Strains, Phase IV (KMG-V): Genome sequencing to study the core and pangenomes of soil and plant-associated prokaryotes.</title>
        <authorList>
            <person name="Whitman W."/>
        </authorList>
    </citation>
    <scope>NUCLEOTIDE SEQUENCE [LARGE SCALE GENOMIC DNA]</scope>
    <source>
        <strain evidence="5 6">M8US30</strain>
    </source>
</reference>
<feature type="domain" description="Integrase DNA-binding" evidence="4">
    <location>
        <begin position="3"/>
        <end position="88"/>
    </location>
</feature>
<dbReference type="InterPro" id="IPR025166">
    <property type="entry name" value="Integrase_DNA_bind_dom"/>
</dbReference>
<comment type="similarity">
    <text evidence="1">Belongs to the 'phage' integrase family.</text>
</comment>
<keyword evidence="3" id="KW-0175">Coiled coil</keyword>
<evidence type="ECO:0000256" key="1">
    <source>
        <dbReference type="ARBA" id="ARBA00008857"/>
    </source>
</evidence>
<dbReference type="PANTHER" id="PTHR30629">
    <property type="entry name" value="PROPHAGE INTEGRASE"/>
    <property type="match status" value="1"/>
</dbReference>
<gene>
    <name evidence="5" type="ORF">HDF10_003210</name>
</gene>
<dbReference type="PANTHER" id="PTHR30629:SF2">
    <property type="entry name" value="PROPHAGE INTEGRASE INTS-RELATED"/>
    <property type="match status" value="1"/>
</dbReference>
<dbReference type="GO" id="GO:0015074">
    <property type="term" value="P:DNA integration"/>
    <property type="evidence" value="ECO:0007669"/>
    <property type="project" value="UniProtKB-KW"/>
</dbReference>
<comment type="caution">
    <text evidence="5">The sequence shown here is derived from an EMBL/GenBank/DDBJ whole genome shotgun (WGS) entry which is preliminary data.</text>
</comment>
<dbReference type="EMBL" id="JACHDZ010000005">
    <property type="protein sequence ID" value="MBB5345219.1"/>
    <property type="molecule type" value="Genomic_DNA"/>
</dbReference>
<evidence type="ECO:0000313" key="6">
    <source>
        <dbReference type="Proteomes" id="UP000569092"/>
    </source>
</evidence>
<name>A0A7W8J9P4_9BACT</name>